<dbReference type="SMART" id="SM00443">
    <property type="entry name" value="G_patch"/>
    <property type="match status" value="1"/>
</dbReference>
<dbReference type="InterPro" id="IPR001374">
    <property type="entry name" value="R3H_dom"/>
</dbReference>
<evidence type="ECO:0000259" key="6">
    <source>
        <dbReference type="PROSITE" id="PS51827"/>
    </source>
</evidence>
<name>A0A1Z1MZS7_PENVA</name>
<dbReference type="InterPro" id="IPR021859">
    <property type="entry name" value="XTBD"/>
</dbReference>
<dbReference type="PROSITE" id="PS50137">
    <property type="entry name" value="DS_RBD"/>
    <property type="match status" value="1"/>
</dbReference>
<dbReference type="SUPFAM" id="SSF82708">
    <property type="entry name" value="R3H domain"/>
    <property type="match status" value="1"/>
</dbReference>
<evidence type="ECO:0000256" key="2">
    <source>
        <dbReference type="SAM" id="MobiDB-lite"/>
    </source>
</evidence>
<dbReference type="InterPro" id="IPR014720">
    <property type="entry name" value="dsRBD_dom"/>
</dbReference>
<feature type="region of interest" description="Disordered" evidence="2">
    <location>
        <begin position="202"/>
        <end position="239"/>
    </location>
</feature>
<dbReference type="InterPro" id="IPR036867">
    <property type="entry name" value="R3H_dom_sf"/>
</dbReference>
<dbReference type="GO" id="GO:0003723">
    <property type="term" value="F:RNA binding"/>
    <property type="evidence" value="ECO:0007669"/>
    <property type="project" value="UniProtKB-UniRule"/>
</dbReference>
<dbReference type="PROSITE" id="PS50174">
    <property type="entry name" value="G_PATCH"/>
    <property type="match status" value="1"/>
</dbReference>
<dbReference type="Pfam" id="PF01585">
    <property type="entry name" value="G-patch"/>
    <property type="match status" value="1"/>
</dbReference>
<sequence>MSINTNWQVEKYKYPFESEEHWKLKKEFLLAHKSNVPEEQLVCLAQVYVNVKLLGCRYPAETMKKISALGVNLGKEYKEMQKTRLQRTFVKASDAAEAKIMRAPKRKIEDTNQSNKITKKVPLAQRPVAFVKSSDNQTAKQKAKEDLADTQEPKPPKQKKMAQNNVSTLVARHETDQQYRNTSTMPLSQRPLAFVKSSEVLHLGKDPPDTPEIEMNDEEVEEAQTEPARKPVSSQNDQPWNINLAANKYVIAVQNNSKFTNPVGQPKGLSSGREISQSGARAGRGAKRAGPSFQGPAPTPAFSQTNTIAPSNGMQQRQGQKPFMKFKINERDPLARFVILEHEYVDNYSAISTVNQSANISHMHIEFKFNDCGINTECAVLIQGQQVGKAKEPTKKAAKESASAQALEELRRRCYTLKILKKHASEEEVSITDVDGRVSKVNDVGASLDKPMEDSSVGSRLLKMMGWSGGGLGKEESGITEPIRPATVFGREGLGHQEQGVTQKFRSYIRNLLSDFSRGTSLKDLAFSPEFSREQRAEIHMAARKFKLKTKSFGEGQNRFLVLSRKFSALELIEKIMQEGGTSKYEVVPPRR</sequence>
<feature type="domain" description="R3H" evidence="5">
    <location>
        <begin position="503"/>
        <end position="567"/>
    </location>
</feature>
<gene>
    <name evidence="7" type="primary">NKRF</name>
</gene>
<dbReference type="PROSITE" id="PS51827">
    <property type="entry name" value="XTBD"/>
    <property type="match status" value="1"/>
</dbReference>
<dbReference type="PANTHER" id="PTHR48430">
    <property type="entry name" value="PARTNER OF XRN-2 PROTEIN 1"/>
    <property type="match status" value="1"/>
</dbReference>
<evidence type="ECO:0000259" key="5">
    <source>
        <dbReference type="PROSITE" id="PS51061"/>
    </source>
</evidence>
<accession>A0A1Z1MZS7</accession>
<keyword evidence="1" id="KW-0694">RNA-binding</keyword>
<evidence type="ECO:0000256" key="1">
    <source>
        <dbReference type="PROSITE-ProRule" id="PRU00266"/>
    </source>
</evidence>
<feature type="region of interest" description="Disordered" evidence="2">
    <location>
        <begin position="129"/>
        <end position="164"/>
    </location>
</feature>
<dbReference type="EMBL" id="KY864366">
    <property type="protein sequence ID" value="ARW71688.1"/>
    <property type="molecule type" value="mRNA"/>
</dbReference>
<organism evidence="7">
    <name type="scientific">Penaeus vannamei</name>
    <name type="common">Whiteleg shrimp</name>
    <name type="synonym">Litopenaeus vannamei</name>
    <dbReference type="NCBI Taxonomy" id="6689"/>
    <lineage>
        <taxon>Eukaryota</taxon>
        <taxon>Metazoa</taxon>
        <taxon>Ecdysozoa</taxon>
        <taxon>Arthropoda</taxon>
        <taxon>Crustacea</taxon>
        <taxon>Multicrustacea</taxon>
        <taxon>Malacostraca</taxon>
        <taxon>Eumalacostraca</taxon>
        <taxon>Eucarida</taxon>
        <taxon>Decapoda</taxon>
        <taxon>Dendrobranchiata</taxon>
        <taxon>Penaeoidea</taxon>
        <taxon>Penaeidae</taxon>
        <taxon>Penaeus</taxon>
    </lineage>
</organism>
<feature type="compositionally biased region" description="Acidic residues" evidence="2">
    <location>
        <begin position="209"/>
        <end position="224"/>
    </location>
</feature>
<dbReference type="InterPro" id="IPR000467">
    <property type="entry name" value="G_patch_dom"/>
</dbReference>
<evidence type="ECO:0000259" key="4">
    <source>
        <dbReference type="PROSITE" id="PS50174"/>
    </source>
</evidence>
<proteinExistence type="evidence at transcript level"/>
<feature type="compositionally biased region" description="Polar residues" evidence="2">
    <location>
        <begin position="301"/>
        <end position="319"/>
    </location>
</feature>
<dbReference type="PROSITE" id="PS51061">
    <property type="entry name" value="R3H"/>
    <property type="match status" value="1"/>
</dbReference>
<feature type="region of interest" description="Disordered" evidence="2">
    <location>
        <begin position="260"/>
        <end position="319"/>
    </location>
</feature>
<dbReference type="SMART" id="SM00393">
    <property type="entry name" value="R3H"/>
    <property type="match status" value="1"/>
</dbReference>
<dbReference type="Pfam" id="PF11952">
    <property type="entry name" value="XTBD"/>
    <property type="match status" value="1"/>
</dbReference>
<dbReference type="AlphaFoldDB" id="A0A1Z1MZS7"/>
<dbReference type="SUPFAM" id="SSF54768">
    <property type="entry name" value="dsRNA-binding domain-like"/>
    <property type="match status" value="1"/>
</dbReference>
<dbReference type="Pfam" id="PF01424">
    <property type="entry name" value="R3H"/>
    <property type="match status" value="1"/>
</dbReference>
<dbReference type="Gene3D" id="3.30.160.20">
    <property type="match status" value="1"/>
</dbReference>
<evidence type="ECO:0000259" key="3">
    <source>
        <dbReference type="PROSITE" id="PS50137"/>
    </source>
</evidence>
<feature type="domain" description="XRN2-binding (XTBD)" evidence="6">
    <location>
        <begin position="9"/>
        <end position="93"/>
    </location>
</feature>
<dbReference type="OrthoDB" id="2359216at2759"/>
<feature type="domain" description="G-patch" evidence="4">
    <location>
        <begin position="454"/>
        <end position="499"/>
    </location>
</feature>
<feature type="compositionally biased region" description="Basic and acidic residues" evidence="2">
    <location>
        <begin position="142"/>
        <end position="155"/>
    </location>
</feature>
<protein>
    <submittedName>
        <fullName evidence="7">NF-kappa-B-repressing factor</fullName>
    </submittedName>
</protein>
<dbReference type="Gene3D" id="3.30.1370.50">
    <property type="entry name" value="R3H-like domain"/>
    <property type="match status" value="1"/>
</dbReference>
<evidence type="ECO:0000313" key="7">
    <source>
        <dbReference type="EMBL" id="ARW71688.1"/>
    </source>
</evidence>
<reference evidence="7" key="1">
    <citation type="journal article" date="2017" name="Dev. Comp. Immunol.">
        <title>Identification, characterization, and function analysis of the NF-?B repressing factor (NKRF) gene from Litopenaeus vannamei.</title>
        <authorList>
            <person name="Qiu W."/>
            <person name="He J.H."/>
            <person name="Zuo H."/>
            <person name="Niu S."/>
            <person name="Li C."/>
            <person name="Zhang S."/>
            <person name="Weng S."/>
            <person name="He J."/>
            <person name="Xu X."/>
        </authorList>
    </citation>
    <scope>NUCLEOTIDE SEQUENCE</scope>
</reference>
<dbReference type="PANTHER" id="PTHR48430:SF1">
    <property type="entry name" value="PARTNER OF XRN-2 PROTEIN 1"/>
    <property type="match status" value="1"/>
</dbReference>
<feature type="domain" description="DRBM" evidence="3">
    <location>
        <begin position="378"/>
        <end position="412"/>
    </location>
</feature>